<comment type="caution">
    <text evidence="2">The sequence shown here is derived from an EMBL/GenBank/DDBJ whole genome shotgun (WGS) entry which is preliminary data.</text>
</comment>
<dbReference type="Proteomes" id="UP001213681">
    <property type="component" value="Unassembled WGS sequence"/>
</dbReference>
<gene>
    <name evidence="2" type="ORF">N7458_000976</name>
</gene>
<feature type="domain" description="NAD-dependent epimerase/dehydratase" evidence="1">
    <location>
        <begin position="6"/>
        <end position="232"/>
    </location>
</feature>
<protein>
    <recommendedName>
        <fullName evidence="1">NAD-dependent epimerase/dehydratase domain-containing protein</fullName>
    </recommendedName>
</protein>
<sequence length="353" mass="38752">MVPKRILVTGASGYIGGTVLKALLNSPSKAIQESEISVLVRTEEQARVLKERFQVATIVFNGFDDTETITNVASKHDVVVHTASGFATGCARALITGLAKRKQAMGYQVQYIHTSGTSNIGNSPYLGLYDEEPSGVFTDDNPKKTVAALRRMNAAFSYEQRETDLAVIETGIEQGVKTYILMSADIYGEGEGEFNRLTIQVPKMIRSAYREGQVWVIGDGSGVWNHVHVHDLGLLYEVFVARLLEGVVIPHGEQGIFFTENGEHSWNEVANGIATTGFELGKLKTKEVRTISLAEATAELGWGSKMWTESGFASTARTSGTLARSLGWKPTRPKEDFLEHFRDEWNAVIAKGF</sequence>
<evidence type="ECO:0000259" key="1">
    <source>
        <dbReference type="Pfam" id="PF01370"/>
    </source>
</evidence>
<keyword evidence="3" id="KW-1185">Reference proteome</keyword>
<dbReference type="AlphaFoldDB" id="A0AAD6CGY8"/>
<dbReference type="PANTHER" id="PTHR48079">
    <property type="entry name" value="PROTEIN YEEZ"/>
    <property type="match status" value="1"/>
</dbReference>
<name>A0AAD6CGY8_9EURO</name>
<dbReference type="GO" id="GO:0005737">
    <property type="term" value="C:cytoplasm"/>
    <property type="evidence" value="ECO:0007669"/>
    <property type="project" value="TreeGrafter"/>
</dbReference>
<evidence type="ECO:0000313" key="3">
    <source>
        <dbReference type="Proteomes" id="UP001213681"/>
    </source>
</evidence>
<dbReference type="PANTHER" id="PTHR48079:SF6">
    <property type="entry name" value="NAD(P)-BINDING DOMAIN-CONTAINING PROTEIN-RELATED"/>
    <property type="match status" value="1"/>
</dbReference>
<evidence type="ECO:0000313" key="2">
    <source>
        <dbReference type="EMBL" id="KAJ5465290.1"/>
    </source>
</evidence>
<accession>A0AAD6CGY8</accession>
<dbReference type="InterPro" id="IPR051783">
    <property type="entry name" value="NAD(P)-dependent_oxidoreduct"/>
</dbReference>
<dbReference type="InterPro" id="IPR036291">
    <property type="entry name" value="NAD(P)-bd_dom_sf"/>
</dbReference>
<dbReference type="EMBL" id="JAPVEA010000001">
    <property type="protein sequence ID" value="KAJ5465290.1"/>
    <property type="molecule type" value="Genomic_DNA"/>
</dbReference>
<organism evidence="2 3">
    <name type="scientific">Penicillium daleae</name>
    <dbReference type="NCBI Taxonomy" id="63821"/>
    <lineage>
        <taxon>Eukaryota</taxon>
        <taxon>Fungi</taxon>
        <taxon>Dikarya</taxon>
        <taxon>Ascomycota</taxon>
        <taxon>Pezizomycotina</taxon>
        <taxon>Eurotiomycetes</taxon>
        <taxon>Eurotiomycetidae</taxon>
        <taxon>Eurotiales</taxon>
        <taxon>Aspergillaceae</taxon>
        <taxon>Penicillium</taxon>
    </lineage>
</organism>
<reference evidence="2" key="2">
    <citation type="journal article" date="2023" name="IMA Fungus">
        <title>Comparative genomic study of the Penicillium genus elucidates a diverse pangenome and 15 lateral gene transfer events.</title>
        <authorList>
            <person name="Petersen C."/>
            <person name="Sorensen T."/>
            <person name="Nielsen M.R."/>
            <person name="Sondergaard T.E."/>
            <person name="Sorensen J.L."/>
            <person name="Fitzpatrick D.A."/>
            <person name="Frisvad J.C."/>
            <person name="Nielsen K.L."/>
        </authorList>
    </citation>
    <scope>NUCLEOTIDE SEQUENCE</scope>
    <source>
        <strain evidence="2">IBT 16125</strain>
    </source>
</reference>
<dbReference type="RefSeq" id="XP_056772137.1">
    <property type="nucleotide sequence ID" value="XM_056904370.1"/>
</dbReference>
<dbReference type="SUPFAM" id="SSF51735">
    <property type="entry name" value="NAD(P)-binding Rossmann-fold domains"/>
    <property type="match status" value="1"/>
</dbReference>
<dbReference type="GeneID" id="81594613"/>
<dbReference type="InterPro" id="IPR001509">
    <property type="entry name" value="Epimerase_deHydtase"/>
</dbReference>
<dbReference type="GO" id="GO:0004029">
    <property type="term" value="F:aldehyde dehydrogenase (NAD+) activity"/>
    <property type="evidence" value="ECO:0007669"/>
    <property type="project" value="TreeGrafter"/>
</dbReference>
<dbReference type="Pfam" id="PF01370">
    <property type="entry name" value="Epimerase"/>
    <property type="match status" value="1"/>
</dbReference>
<dbReference type="Gene3D" id="3.40.50.720">
    <property type="entry name" value="NAD(P)-binding Rossmann-like Domain"/>
    <property type="match status" value="1"/>
</dbReference>
<proteinExistence type="predicted"/>
<reference evidence="2" key="1">
    <citation type="submission" date="2022-12" db="EMBL/GenBank/DDBJ databases">
        <authorList>
            <person name="Petersen C."/>
        </authorList>
    </citation>
    <scope>NUCLEOTIDE SEQUENCE</scope>
    <source>
        <strain evidence="2">IBT 16125</strain>
    </source>
</reference>